<keyword evidence="5" id="KW-1185">Reference proteome</keyword>
<dbReference type="Pfam" id="PF01648">
    <property type="entry name" value="ACPS"/>
    <property type="match status" value="1"/>
</dbReference>
<gene>
    <name evidence="4" type="ORF">P4R38_17310</name>
</gene>
<dbReference type="RefSeq" id="WP_277193258.1">
    <property type="nucleotide sequence ID" value="NZ_JAROAV010000045.1"/>
</dbReference>
<dbReference type="EMBL" id="JAROAV010000045">
    <property type="protein sequence ID" value="MDF8266009.1"/>
    <property type="molecule type" value="Genomic_DNA"/>
</dbReference>
<evidence type="ECO:0000256" key="1">
    <source>
        <dbReference type="ARBA" id="ARBA00022679"/>
    </source>
</evidence>
<dbReference type="GO" id="GO:0016740">
    <property type="term" value="F:transferase activity"/>
    <property type="evidence" value="ECO:0007669"/>
    <property type="project" value="UniProtKB-KW"/>
</dbReference>
<protein>
    <submittedName>
        <fullName evidence="4">4'-phosphopantetheinyl transferase superfamily protein</fullName>
    </submittedName>
</protein>
<evidence type="ECO:0000259" key="2">
    <source>
        <dbReference type="Pfam" id="PF01648"/>
    </source>
</evidence>
<dbReference type="InterPro" id="IPR003542">
    <property type="entry name" value="Enbac_synth_compD-like"/>
</dbReference>
<name>A0ABT6CAV4_9MICO</name>
<dbReference type="InterPro" id="IPR041354">
    <property type="entry name" value="4PPT_N"/>
</dbReference>
<feature type="domain" description="4'-phosphopantetheinyl transferase N-terminal" evidence="3">
    <location>
        <begin position="37"/>
        <end position="104"/>
    </location>
</feature>
<dbReference type="Proteomes" id="UP001528912">
    <property type="component" value="Unassembled WGS sequence"/>
</dbReference>
<dbReference type="Pfam" id="PF17837">
    <property type="entry name" value="4PPT_N"/>
    <property type="match status" value="1"/>
</dbReference>
<evidence type="ECO:0000259" key="3">
    <source>
        <dbReference type="Pfam" id="PF17837"/>
    </source>
</evidence>
<dbReference type="PANTHER" id="PTHR38096">
    <property type="entry name" value="ENTEROBACTIN SYNTHASE COMPONENT D"/>
    <property type="match status" value="1"/>
</dbReference>
<dbReference type="InterPro" id="IPR008278">
    <property type="entry name" value="4-PPantetheinyl_Trfase_dom"/>
</dbReference>
<sequence length="227" mass="24167">MHQRRPLLSRVLPSSVLTAETYDLVGDDEVGSTLVGDEERLVAAAVTKRRREFATARRCARQAMVAIGVEPVPVPAGHRGAPRWPAGLVGSLTHCDGFCGAALARATQVLSVGIDAEPHDVLPPGVLDLVALPEERAMLRSLGSSVAWDRLLFGAKEAIYKACSPVDGLWRDFTEMRVRIGRNGTFRGEPVPGAPPAPGPLEGRWVVEEGLVVVGLALATPTDRTVG</sequence>
<reference evidence="4 5" key="1">
    <citation type="submission" date="2023-03" db="EMBL/GenBank/DDBJ databases">
        <title>YIM 133296 draft genome.</title>
        <authorList>
            <person name="Xiong L."/>
        </authorList>
    </citation>
    <scope>NUCLEOTIDE SEQUENCE [LARGE SCALE GENOMIC DNA]</scope>
    <source>
        <strain evidence="4 5">YIM 133296</strain>
    </source>
</reference>
<dbReference type="SUPFAM" id="SSF56214">
    <property type="entry name" value="4'-phosphopantetheinyl transferase"/>
    <property type="match status" value="1"/>
</dbReference>
<dbReference type="PRINTS" id="PR01399">
    <property type="entry name" value="ENTSNTHTASED"/>
</dbReference>
<dbReference type="InterPro" id="IPR037143">
    <property type="entry name" value="4-PPantetheinyl_Trfase_dom_sf"/>
</dbReference>
<keyword evidence="1 4" id="KW-0808">Transferase</keyword>
<evidence type="ECO:0000313" key="5">
    <source>
        <dbReference type="Proteomes" id="UP001528912"/>
    </source>
</evidence>
<proteinExistence type="predicted"/>
<organism evidence="4 5">
    <name type="scientific">Luteipulveratus flavus</name>
    <dbReference type="NCBI Taxonomy" id="3031728"/>
    <lineage>
        <taxon>Bacteria</taxon>
        <taxon>Bacillati</taxon>
        <taxon>Actinomycetota</taxon>
        <taxon>Actinomycetes</taxon>
        <taxon>Micrococcales</taxon>
        <taxon>Dermacoccaceae</taxon>
        <taxon>Luteipulveratus</taxon>
    </lineage>
</organism>
<feature type="domain" description="4'-phosphopantetheinyl transferase" evidence="2">
    <location>
        <begin position="111"/>
        <end position="187"/>
    </location>
</feature>
<comment type="caution">
    <text evidence="4">The sequence shown here is derived from an EMBL/GenBank/DDBJ whole genome shotgun (WGS) entry which is preliminary data.</text>
</comment>
<dbReference type="PANTHER" id="PTHR38096:SF1">
    <property type="entry name" value="ENTEROBACTIN SYNTHASE COMPONENT D"/>
    <property type="match status" value="1"/>
</dbReference>
<accession>A0ABT6CAV4</accession>
<evidence type="ECO:0000313" key="4">
    <source>
        <dbReference type="EMBL" id="MDF8266009.1"/>
    </source>
</evidence>